<dbReference type="GO" id="GO:0008832">
    <property type="term" value="F:dGTPase activity"/>
    <property type="evidence" value="ECO:0007669"/>
    <property type="project" value="TreeGrafter"/>
</dbReference>
<dbReference type="SUPFAM" id="SSF109604">
    <property type="entry name" value="HD-domain/PDEase-like"/>
    <property type="match status" value="1"/>
</dbReference>
<dbReference type="KEGG" id="arep:ID810_05545"/>
<feature type="region of interest" description="Disordered" evidence="3">
    <location>
        <begin position="1"/>
        <end position="41"/>
    </location>
</feature>
<comment type="similarity">
    <text evidence="2">Belongs to the dGTPase family. Type 2 subfamily.</text>
</comment>
<dbReference type="PROSITE" id="PS51831">
    <property type="entry name" value="HD"/>
    <property type="match status" value="1"/>
</dbReference>
<name>A0A7T0LN04_9ACTO</name>
<dbReference type="InterPro" id="IPR023023">
    <property type="entry name" value="dNTPase_2"/>
</dbReference>
<evidence type="ECO:0000256" key="2">
    <source>
        <dbReference type="HAMAP-Rule" id="MF_01212"/>
    </source>
</evidence>
<dbReference type="PANTHER" id="PTHR11373:SF32">
    <property type="entry name" value="DEOXYGUANOSINETRIPHOSPHATE TRIPHOSPHOHYDROLASE"/>
    <property type="match status" value="1"/>
</dbReference>
<dbReference type="InterPro" id="IPR050135">
    <property type="entry name" value="dGTPase-like"/>
</dbReference>
<dbReference type="Proteomes" id="UP000594637">
    <property type="component" value="Chromosome"/>
</dbReference>
<dbReference type="PANTHER" id="PTHR11373">
    <property type="entry name" value="DEOXYNUCLEOSIDE TRIPHOSPHATE TRIPHOSPHOHYDROLASE"/>
    <property type="match status" value="1"/>
</dbReference>
<evidence type="ECO:0000259" key="4">
    <source>
        <dbReference type="PROSITE" id="PS51831"/>
    </source>
</evidence>
<dbReference type="InterPro" id="IPR003607">
    <property type="entry name" value="HD/PDEase_dom"/>
</dbReference>
<feature type="compositionally biased region" description="Basic and acidic residues" evidence="3">
    <location>
        <begin position="1"/>
        <end position="13"/>
    </location>
</feature>
<feature type="domain" description="HD" evidence="4">
    <location>
        <begin position="75"/>
        <end position="229"/>
    </location>
</feature>
<dbReference type="CDD" id="cd00077">
    <property type="entry name" value="HDc"/>
    <property type="match status" value="1"/>
</dbReference>
<dbReference type="GO" id="GO:0006203">
    <property type="term" value="P:dGTP catabolic process"/>
    <property type="evidence" value="ECO:0007669"/>
    <property type="project" value="TreeGrafter"/>
</dbReference>
<dbReference type="NCBIfam" id="NF002829">
    <property type="entry name" value="PRK03007.1"/>
    <property type="match status" value="1"/>
</dbReference>
<evidence type="ECO:0000313" key="6">
    <source>
        <dbReference type="Proteomes" id="UP000594637"/>
    </source>
</evidence>
<evidence type="ECO:0000256" key="1">
    <source>
        <dbReference type="ARBA" id="ARBA00022801"/>
    </source>
</evidence>
<dbReference type="Pfam" id="PF13286">
    <property type="entry name" value="HD_assoc"/>
    <property type="match status" value="1"/>
</dbReference>
<dbReference type="InterPro" id="IPR006261">
    <property type="entry name" value="dGTPase"/>
</dbReference>
<dbReference type="Pfam" id="PF01966">
    <property type="entry name" value="HD"/>
    <property type="match status" value="1"/>
</dbReference>
<gene>
    <name evidence="5" type="ORF">ID810_05545</name>
</gene>
<evidence type="ECO:0000256" key="3">
    <source>
        <dbReference type="SAM" id="MobiDB-lite"/>
    </source>
</evidence>
<dbReference type="HAMAP" id="MF_01212">
    <property type="entry name" value="dGTPase_type2"/>
    <property type="match status" value="1"/>
</dbReference>
<keyword evidence="1 2" id="KW-0378">Hydrolase</keyword>
<dbReference type="AlphaFoldDB" id="A0A7T0LN04"/>
<dbReference type="InterPro" id="IPR006674">
    <property type="entry name" value="HD_domain"/>
</dbReference>
<dbReference type="InterPro" id="IPR026875">
    <property type="entry name" value="PHydrolase_assoc_dom"/>
</dbReference>
<dbReference type="SMART" id="SM00471">
    <property type="entry name" value="HDc"/>
    <property type="match status" value="1"/>
</dbReference>
<sequence>MSRTDGDPARSEDTGDLIGYRGHDVERYVPEPAKNPQRTPFERDRARVLHSSGLRRLGAKTQVLGPSSDDFVRTRLTHSLEVAQVGRAIGQALGCDPDVVDTACLAHDLGHPPYGHNGERALDVVAASIGGFEGNAQTMRLVTRLEPKSLDAEGRSVGLNLTRASLDAIAKYPWTRGAGPGGPEGKSARKYGCYDDDLPVFTWMRQGAPAHRRCLEAQVMDLSDDVAYSVHDVEDAIALGRMDPAAVTADAEAIVAATLDWYGPVTSADRLGAAWERLTTSGFWIHRYTGSPRDAVGLKNLTSQLIGRFVSDVAAATREVFGDGPLSRYEADLVIPEETADEILVLKGAAVRYVMAPREHEPVYLRQRTELFDLADALIETGERHLEPVFAHAWREAGDDAGRLRAVVDQIASLTDTSARQWHARLCGMLSEV</sequence>
<proteinExistence type="inferred from homology"/>
<accession>A0A7T0LN04</accession>
<keyword evidence="6" id="KW-1185">Reference proteome</keyword>
<dbReference type="RefSeq" id="WP_166858700.1">
    <property type="nucleotide sequence ID" value="NZ_CP063989.1"/>
</dbReference>
<dbReference type="EMBL" id="CP063989">
    <property type="protein sequence ID" value="QPL06358.1"/>
    <property type="molecule type" value="Genomic_DNA"/>
</dbReference>
<organism evidence="5 6">
    <name type="scientific">Actinomyces respiraculi</name>
    <dbReference type="NCBI Taxonomy" id="2744574"/>
    <lineage>
        <taxon>Bacteria</taxon>
        <taxon>Bacillati</taxon>
        <taxon>Actinomycetota</taxon>
        <taxon>Actinomycetes</taxon>
        <taxon>Actinomycetales</taxon>
        <taxon>Actinomycetaceae</taxon>
        <taxon>Actinomyces</taxon>
    </lineage>
</organism>
<dbReference type="Gene3D" id="1.10.3210.10">
    <property type="entry name" value="Hypothetical protein af1432"/>
    <property type="match status" value="1"/>
</dbReference>
<protein>
    <recommendedName>
        <fullName evidence="2">Deoxyguanosinetriphosphate triphosphohydrolase-like protein</fullName>
    </recommendedName>
</protein>
<reference evidence="5 6" key="1">
    <citation type="submission" date="2020-11" db="EMBL/GenBank/DDBJ databases">
        <title>Actinomyces sp. ZJ750.</title>
        <authorList>
            <person name="Zhou J."/>
        </authorList>
    </citation>
    <scope>NUCLEOTIDE SEQUENCE [LARGE SCALE GENOMIC DNA]</scope>
    <source>
        <strain evidence="5 6">ZJ750</strain>
    </source>
</reference>
<dbReference type="NCBIfam" id="TIGR01353">
    <property type="entry name" value="dGTP_triPase"/>
    <property type="match status" value="1"/>
</dbReference>
<evidence type="ECO:0000313" key="5">
    <source>
        <dbReference type="EMBL" id="QPL06358.1"/>
    </source>
</evidence>